<keyword evidence="4" id="KW-1185">Reference proteome</keyword>
<proteinExistence type="predicted"/>
<reference evidence="3 4" key="1">
    <citation type="submission" date="2016-10" db="EMBL/GenBank/DDBJ databases">
        <title>Draft Genome Sequence of Rhizobacteria Flavobacterium johnsoniae CI04.</title>
        <authorList>
            <person name="Bravo J.I."/>
            <person name="Lozano G.L."/>
            <person name="Handelsman J."/>
        </authorList>
    </citation>
    <scope>NUCLEOTIDE SEQUENCE [LARGE SCALE GENOMIC DNA]</scope>
    <source>
        <strain evidence="3 4">CI04</strain>
    </source>
</reference>
<evidence type="ECO:0000256" key="1">
    <source>
        <dbReference type="SAM" id="SignalP"/>
    </source>
</evidence>
<evidence type="ECO:0000313" key="4">
    <source>
        <dbReference type="Proteomes" id="UP000182826"/>
    </source>
</evidence>
<feature type="signal peptide" evidence="1">
    <location>
        <begin position="1"/>
        <end position="20"/>
    </location>
</feature>
<dbReference type="Pfam" id="PF01738">
    <property type="entry name" value="DLH"/>
    <property type="match status" value="1"/>
</dbReference>
<dbReference type="InterPro" id="IPR002925">
    <property type="entry name" value="Dienelactn_hydro"/>
</dbReference>
<dbReference type="Gene3D" id="3.40.50.1820">
    <property type="entry name" value="alpha/beta hydrolase"/>
    <property type="match status" value="1"/>
</dbReference>
<dbReference type="PANTHER" id="PTHR22946">
    <property type="entry name" value="DIENELACTONE HYDROLASE DOMAIN-CONTAINING PROTEIN-RELATED"/>
    <property type="match status" value="1"/>
</dbReference>
<dbReference type="OrthoDB" id="9787933at2"/>
<name>A0A1J7CJ31_FLAJO</name>
<dbReference type="RefSeq" id="WP_071638844.1">
    <property type="nucleotide sequence ID" value="NZ_MLFK01000013.1"/>
</dbReference>
<gene>
    <name evidence="3" type="ORF">BKM63_22555</name>
</gene>
<dbReference type="SUPFAM" id="SSF53474">
    <property type="entry name" value="alpha/beta-Hydrolases"/>
    <property type="match status" value="1"/>
</dbReference>
<protein>
    <submittedName>
        <fullName evidence="3">Dienelactone hydrolase</fullName>
    </submittedName>
</protein>
<dbReference type="PANTHER" id="PTHR22946:SF0">
    <property type="entry name" value="DIENELACTONE HYDROLASE DOMAIN-CONTAINING PROTEIN"/>
    <property type="match status" value="1"/>
</dbReference>
<accession>A0A1J7CJ31</accession>
<keyword evidence="1" id="KW-0732">Signal</keyword>
<dbReference type="InterPro" id="IPR050261">
    <property type="entry name" value="FrsA_esterase"/>
</dbReference>
<sequence>MKNPILFIFAAILFSTTMNAQLKPIKYTEGSQTLNGLFIKSAKKSANNPGILLLPAWLGIDNASKGIAEDLAKLGYNVFIADIYGEGNYPKNTGEAGKQAGYYKTNFEAYQKRIDIALHELVKLGANKDNIVAIGYCFGGTGVLEAARGHLNLKGVASFHGGLGKDAARKTEPITTKVLICHGADDPFVPKEEIASFQQEMRDAKADWQMIYYANSVHSFTNPEAGNDNSKGAAYNAVAAKRSFEHLQLFLNEVLKK</sequence>
<dbReference type="EMBL" id="MLFK01000013">
    <property type="protein sequence ID" value="OIV39650.1"/>
    <property type="molecule type" value="Genomic_DNA"/>
</dbReference>
<feature type="domain" description="Dienelactone hydrolase" evidence="2">
    <location>
        <begin position="43"/>
        <end position="254"/>
    </location>
</feature>
<evidence type="ECO:0000259" key="2">
    <source>
        <dbReference type="Pfam" id="PF01738"/>
    </source>
</evidence>
<dbReference type="InterPro" id="IPR029058">
    <property type="entry name" value="AB_hydrolase_fold"/>
</dbReference>
<keyword evidence="3" id="KW-0378">Hydrolase</keyword>
<organism evidence="3 4">
    <name type="scientific">Flavobacterium johnsoniae</name>
    <name type="common">Cytophaga johnsonae</name>
    <dbReference type="NCBI Taxonomy" id="986"/>
    <lineage>
        <taxon>Bacteria</taxon>
        <taxon>Pseudomonadati</taxon>
        <taxon>Bacteroidota</taxon>
        <taxon>Flavobacteriia</taxon>
        <taxon>Flavobacteriales</taxon>
        <taxon>Flavobacteriaceae</taxon>
        <taxon>Flavobacterium</taxon>
    </lineage>
</organism>
<dbReference type="Proteomes" id="UP000182826">
    <property type="component" value="Unassembled WGS sequence"/>
</dbReference>
<comment type="caution">
    <text evidence="3">The sequence shown here is derived from an EMBL/GenBank/DDBJ whole genome shotgun (WGS) entry which is preliminary data.</text>
</comment>
<dbReference type="AlphaFoldDB" id="A0A1J7CJ31"/>
<feature type="chain" id="PRO_5009644434" evidence="1">
    <location>
        <begin position="21"/>
        <end position="257"/>
    </location>
</feature>
<evidence type="ECO:0000313" key="3">
    <source>
        <dbReference type="EMBL" id="OIV39650.1"/>
    </source>
</evidence>
<dbReference type="GO" id="GO:0016787">
    <property type="term" value="F:hydrolase activity"/>
    <property type="evidence" value="ECO:0007669"/>
    <property type="project" value="UniProtKB-KW"/>
</dbReference>